<feature type="transmembrane region" description="Helical" evidence="1">
    <location>
        <begin position="12"/>
        <end position="29"/>
    </location>
</feature>
<keyword evidence="1" id="KW-0472">Membrane</keyword>
<keyword evidence="1" id="KW-1133">Transmembrane helix</keyword>
<dbReference type="EMBL" id="FWXH01000003">
    <property type="protein sequence ID" value="SMC21600.1"/>
    <property type="molecule type" value="Genomic_DNA"/>
</dbReference>
<proteinExistence type="predicted"/>
<organism evidence="2 3">
    <name type="scientific">Clostridium acidisoli DSM 12555</name>
    <dbReference type="NCBI Taxonomy" id="1121291"/>
    <lineage>
        <taxon>Bacteria</taxon>
        <taxon>Bacillati</taxon>
        <taxon>Bacillota</taxon>
        <taxon>Clostridia</taxon>
        <taxon>Eubacteriales</taxon>
        <taxon>Clostridiaceae</taxon>
        <taxon>Clostridium</taxon>
    </lineage>
</organism>
<dbReference type="Proteomes" id="UP000192468">
    <property type="component" value="Unassembled WGS sequence"/>
</dbReference>
<accession>A0A1W1XCL6</accession>
<evidence type="ECO:0000313" key="3">
    <source>
        <dbReference type="Proteomes" id="UP000192468"/>
    </source>
</evidence>
<sequence>MTKKIKKGSKFFWGITVASIGIGIVLVFIVPIWGWIMAVGAGLIFWGWHLIEHSKGR</sequence>
<dbReference type="RefSeq" id="WP_176212628.1">
    <property type="nucleotide sequence ID" value="NZ_FWXH01000003.1"/>
</dbReference>
<dbReference type="AlphaFoldDB" id="A0A1W1XCL6"/>
<name>A0A1W1XCL6_9CLOT</name>
<keyword evidence="1" id="KW-0812">Transmembrane</keyword>
<protein>
    <submittedName>
        <fullName evidence="2">Uncharacterized protein</fullName>
    </submittedName>
</protein>
<reference evidence="2 3" key="1">
    <citation type="submission" date="2017-04" db="EMBL/GenBank/DDBJ databases">
        <authorList>
            <person name="Afonso C.L."/>
            <person name="Miller P.J."/>
            <person name="Scott M.A."/>
            <person name="Spackman E."/>
            <person name="Goraichik I."/>
            <person name="Dimitrov K.M."/>
            <person name="Suarez D.L."/>
            <person name="Swayne D.E."/>
        </authorList>
    </citation>
    <scope>NUCLEOTIDE SEQUENCE [LARGE SCALE GENOMIC DNA]</scope>
    <source>
        <strain evidence="2 3">DSM 12555</strain>
    </source>
</reference>
<keyword evidence="3" id="KW-1185">Reference proteome</keyword>
<gene>
    <name evidence="2" type="ORF">SAMN02745134_01370</name>
</gene>
<evidence type="ECO:0000313" key="2">
    <source>
        <dbReference type="EMBL" id="SMC21600.1"/>
    </source>
</evidence>
<evidence type="ECO:0000256" key="1">
    <source>
        <dbReference type="SAM" id="Phobius"/>
    </source>
</evidence>
<dbReference type="STRING" id="1121291.SAMN02745134_01370"/>